<dbReference type="InterPro" id="IPR011626">
    <property type="entry name" value="Alpha-macroglobulin_TED"/>
</dbReference>
<evidence type="ECO:0000256" key="2">
    <source>
        <dbReference type="ARBA" id="ARBA00022525"/>
    </source>
</evidence>
<dbReference type="Gene3D" id="2.60.120.1540">
    <property type="match status" value="1"/>
</dbReference>
<dbReference type="SMART" id="SM01359">
    <property type="entry name" value="A2M_N_2"/>
    <property type="match status" value="1"/>
</dbReference>
<sequence length="1750" mass="194922">MANSTTTRKLPSFFFWIISVASITDACIVTAPNVVRLGVEETLVVFNRGVATKDVSLLVQDYPGRLNTLFRHTVSLGPEESQVIRMRLDTEKINAKDVTMGQPRYVSLIAECGNTYKKEARLLISDKGGYLLLQTDKPIYTPKQTVNIRMVAVGENLVPTTGQVKLKIKNPQDIVTYKTVLDTTSNSSGTGMFSHSYRFPESPILGEWKAVVTHGAHLTQETEVKFTLDEYVLPTFSVELTLPSVILTDQEYIDGEVLAKYVYGKPVVGSVAFRFRLRNEANQDTEVGSTNFKELIDGKGRFRIATQEFRMMRSKRWGALVKGNRFVVEADVLDKATSKRESTIDDSAIFASSPYLVTFKSTPKDFKPGTSTMIVAEIKHVNGKPAIGIPTELTALDDREEAVLVDTTSSTSDNTGRVAFSVQTSRFQTALKIKVQTKDPKYASHQQADGSIVLRPFTSPTNAFVSLKRIDTRVALKVGEHFDGYARSEPNNISPIYYMVISRGQTKAHGKVNESSFYKTFGFQVTPEMSPGARVLVYAFHEGHLLADSMNIEVEEVCTGSSDIEIEPEFRSEEPGSSGVLNVRGREGTRVGILAVDKAVYILNNKELLTREKLFTVLKSHDLGCGPGGGLTSDVVIADTGIVIISEETLENAIRTDNSCESRIRRRRSILKRAADNFQDPFLRQCCILGQKRDRLGRTCQARADIVYEHMDGKDQAKECSEAFEECCKEIRPQGFPGPRDPNLQATGDERARHGIEFITEDSVDEVDGPSTSPLVRRDFRETWLFDEGTVGPDGTAKFSASLPHSITTWSIQAVSVSPTGGVCVPPSKEVRAFQDIFLQVSIPYKVVRNEQIEVLATVYNYGSRSLLGNVYIYGAEGLCTGAPVGQRSERRPIQVNATSATSVTFPVIPLKEGEFVVKIHVKSTRGEDIVEKVLNVVPEGVTVEKSISIPIDPTNERRRKTRSIRGDRYQDSLDTAAKVQVIAVNTRLPPDAVPDTKHCSLSVIGNKIGPSVQTTLQNIENLIAMPTGCGEQNMMLMAPTLYTLEYLKHKGVLNATLEEKAYRYVREGYEQELSFRKPDGAFSAFKHRDSSVWLTAFVMRVFCKARQYASIDPEVIKSGMLWLASRQEIDGSFKERKPIMHKVMLGGVKGSVPMTAFVLLTFYECQSPSDTEDKIIGKTKSNAEEYLNRHVHDIHEPYVAALVAYALSLGNNPEKHTAMDVMKDELLYDHMLNTRSTGEEATPLVVEGTSYALLAFLEHNDLESSSSIVNWLNTHRSASGSFVSTQDTVVALQALTEFALKARESYLDLMCNVTLSNQRNFKKSIRLKRENAAILQQLDIPDVSGKMFVSASGTGSGLLSVKIKYNVLVPPEALCKFNITVKAEVHIERKQSVKSLDFPPDLLDELLGPEPNRKRRSPWIFGARESRMSSLAGSISADPRDRGSIDSTPDTSVNSDRTPQKSKLLYDIEVCSRYLGGSESNMAVIEVGIFSGFVPVEKDLKEETARNELLAKYEITEKNVILYFDKIPAEVPTCVKFRAEREHVVHNVQSAVVKVYDYYNPMHSCTQFYGPGSTSPLLKLICEDNQCQCAEAECPSKEPFHEITKAGTIFRQRKNLGIMACENHDFAWKGQVFSNEVENGYRNIRFKVDVAVKEGAENKTALLSNLKILRARELCHMADLTVGGIYMIFGEDSEPFERNGNVIRRYDLNQNVRIFNLHDRSSTEDYRKLSSLFQWLTSGFIKRGGCGPQ</sequence>
<dbReference type="SMART" id="SM01419">
    <property type="entry name" value="Thiol-ester_cl"/>
    <property type="match status" value="1"/>
</dbReference>
<dbReference type="CDD" id="cd00017">
    <property type="entry name" value="ANATO"/>
    <property type="match status" value="1"/>
</dbReference>
<dbReference type="SUPFAM" id="SSF49410">
    <property type="entry name" value="Alpha-macroglobulin receptor domain"/>
    <property type="match status" value="1"/>
</dbReference>
<dbReference type="GO" id="GO:0004866">
    <property type="term" value="F:endopeptidase inhibitor activity"/>
    <property type="evidence" value="ECO:0007669"/>
    <property type="project" value="InterPro"/>
</dbReference>
<dbReference type="VEuPathDB" id="VectorBase:ISCI022535"/>
<dbReference type="InterPro" id="IPR047565">
    <property type="entry name" value="Alpha-macroglob_thiol-ester_cl"/>
</dbReference>
<dbReference type="VEuPathDB" id="VectorBase:ISCP_025766"/>
<dbReference type="Gene3D" id="1.20.91.20">
    <property type="entry name" value="Anaphylotoxins (complement system)"/>
    <property type="match status" value="1"/>
</dbReference>
<dbReference type="InterPro" id="IPR013783">
    <property type="entry name" value="Ig-like_fold"/>
</dbReference>
<dbReference type="VEuPathDB" id="VectorBase:ISCW023129"/>
<dbReference type="VEuPathDB" id="VectorBase:ISCW023777"/>
<dbReference type="VEuPathDB" id="VectorBase:ISCW022535"/>
<evidence type="ECO:0000259" key="6">
    <source>
        <dbReference type="PROSITE" id="PS01178"/>
    </source>
</evidence>
<dbReference type="VEuPathDB" id="VectorBase:ISCI023777"/>
<dbReference type="VEuPathDB" id="VectorBase:ISCW020809"/>
<organism evidence="7">
    <name type="scientific">Ixodes scapularis</name>
    <name type="common">Black-legged tick</name>
    <name type="synonym">Deer tick</name>
    <dbReference type="NCBI Taxonomy" id="6945"/>
    <lineage>
        <taxon>Eukaryota</taxon>
        <taxon>Metazoa</taxon>
        <taxon>Ecdysozoa</taxon>
        <taxon>Arthropoda</taxon>
        <taxon>Chelicerata</taxon>
        <taxon>Arachnida</taxon>
        <taxon>Acari</taxon>
        <taxon>Parasitiformes</taxon>
        <taxon>Ixodida</taxon>
        <taxon>Ixodoidea</taxon>
        <taxon>Ixodidae</taxon>
        <taxon>Ixodinae</taxon>
        <taxon>Ixodes</taxon>
    </lineage>
</organism>
<dbReference type="SMART" id="SM01360">
    <property type="entry name" value="A2M"/>
    <property type="match status" value="1"/>
</dbReference>
<name>A0A4D5RDC6_IXOSC</name>
<evidence type="ECO:0000256" key="1">
    <source>
        <dbReference type="ARBA" id="ARBA00004613"/>
    </source>
</evidence>
<dbReference type="PANTHER" id="PTHR11412:SF166">
    <property type="entry name" value="NTR DOMAIN-CONTAINING PROTEIN"/>
    <property type="match status" value="1"/>
</dbReference>
<reference evidence="7" key="1">
    <citation type="submission" date="2019-04" db="EMBL/GenBank/DDBJ databases">
        <title>An insight into the mialome of Ixodes scapularis.</title>
        <authorList>
            <person name="Ribeiro J.M."/>
            <person name="Mather T.N."/>
            <person name="Karim S."/>
        </authorList>
    </citation>
    <scope>NUCLEOTIDE SEQUENCE</scope>
</reference>
<dbReference type="Pfam" id="PF07678">
    <property type="entry name" value="TED_complement"/>
    <property type="match status" value="1"/>
</dbReference>
<feature type="chain" id="PRO_5020031867" evidence="5">
    <location>
        <begin position="27"/>
        <end position="1750"/>
    </location>
</feature>
<dbReference type="InterPro" id="IPR009048">
    <property type="entry name" value="A-macroglobulin_rcpt-bd"/>
</dbReference>
<keyword evidence="2" id="KW-0964">Secreted</keyword>
<feature type="signal peptide" evidence="5">
    <location>
        <begin position="1"/>
        <end position="26"/>
    </location>
</feature>
<dbReference type="InterPro" id="IPR002890">
    <property type="entry name" value="MG2"/>
</dbReference>
<dbReference type="InterPro" id="IPR000020">
    <property type="entry name" value="Anaphylatoxin/fibulin"/>
</dbReference>
<dbReference type="SUPFAM" id="SSF47686">
    <property type="entry name" value="Anaphylotoxins (complement system)"/>
    <property type="match status" value="1"/>
</dbReference>
<dbReference type="VEuPathDB" id="VectorBase:ISCI020822"/>
<dbReference type="Pfam" id="PF17791">
    <property type="entry name" value="MG3"/>
    <property type="match status" value="1"/>
</dbReference>
<dbReference type="InterPro" id="IPR001599">
    <property type="entry name" value="Macroglobln_a2"/>
</dbReference>
<dbReference type="Pfam" id="PF07703">
    <property type="entry name" value="A2M_BRD"/>
    <property type="match status" value="1"/>
</dbReference>
<feature type="region of interest" description="Disordered" evidence="4">
    <location>
        <begin position="1433"/>
        <end position="1459"/>
    </location>
</feature>
<dbReference type="GO" id="GO:0005615">
    <property type="term" value="C:extracellular space"/>
    <property type="evidence" value="ECO:0007669"/>
    <property type="project" value="InterPro"/>
</dbReference>
<dbReference type="InterPro" id="IPR036595">
    <property type="entry name" value="A-macroglobulin_rcpt-bd_sf"/>
</dbReference>
<dbReference type="Pfam" id="PF17789">
    <property type="entry name" value="MG4"/>
    <property type="match status" value="1"/>
</dbReference>
<dbReference type="InterPro" id="IPR011625">
    <property type="entry name" value="A2M_N_BRD"/>
</dbReference>
<accession>A0A4D5RDC6</accession>
<dbReference type="CDD" id="cd02896">
    <property type="entry name" value="complement_C3_C4_C5"/>
    <property type="match status" value="1"/>
</dbReference>
<evidence type="ECO:0000256" key="3">
    <source>
        <dbReference type="ARBA" id="ARBA00023157"/>
    </source>
</evidence>
<dbReference type="InterPro" id="IPR018933">
    <property type="entry name" value="Netrin_module_non-TIMP"/>
</dbReference>
<dbReference type="VEuPathDB" id="VectorBase:ISCI023129"/>
<dbReference type="Gene3D" id="2.60.40.1930">
    <property type="match status" value="3"/>
</dbReference>
<dbReference type="InterPro" id="IPR050473">
    <property type="entry name" value="A2M/Complement_sys"/>
</dbReference>
<dbReference type="InterPro" id="IPR041425">
    <property type="entry name" value="C3/4/5_MG1"/>
</dbReference>
<comment type="subcellular location">
    <subcellularLocation>
        <location evidence="1">Secreted</location>
    </subcellularLocation>
</comment>
<proteinExistence type="predicted"/>
<dbReference type="InterPro" id="IPR008993">
    <property type="entry name" value="TIMP-like_OB-fold"/>
</dbReference>
<dbReference type="Gene3D" id="2.60.40.690">
    <property type="entry name" value="Alpha-macroglobulin, receptor-binding domain"/>
    <property type="match status" value="1"/>
</dbReference>
<dbReference type="SMART" id="SM01361">
    <property type="entry name" value="A2M_recep"/>
    <property type="match status" value="1"/>
</dbReference>
<dbReference type="Gene3D" id="2.60.40.10">
    <property type="entry name" value="Immunoglobulins"/>
    <property type="match status" value="2"/>
</dbReference>
<dbReference type="OrthoDB" id="6359008at2759"/>
<dbReference type="Pfam" id="PF00207">
    <property type="entry name" value="A2M"/>
    <property type="match status" value="1"/>
</dbReference>
<dbReference type="PROSITE" id="PS00477">
    <property type="entry name" value="ALPHA_2_MACROGLOBULIN"/>
    <property type="match status" value="1"/>
</dbReference>
<evidence type="ECO:0000313" key="7">
    <source>
        <dbReference type="EMBL" id="MOY35118.1"/>
    </source>
</evidence>
<dbReference type="Pfam" id="PF01759">
    <property type="entry name" value="NTR"/>
    <property type="match status" value="1"/>
</dbReference>
<dbReference type="Gene3D" id="2.40.50.120">
    <property type="match status" value="1"/>
</dbReference>
<dbReference type="SUPFAM" id="SSF48239">
    <property type="entry name" value="Terpenoid cyclases/Protein prenyltransferases"/>
    <property type="match status" value="1"/>
</dbReference>
<dbReference type="InterPro" id="IPR018081">
    <property type="entry name" value="Anaphylatoxin_comp_syst"/>
</dbReference>
<keyword evidence="5" id="KW-0732">Signal</keyword>
<feature type="compositionally biased region" description="Polar residues" evidence="4">
    <location>
        <begin position="1446"/>
        <end position="1458"/>
    </location>
</feature>
<dbReference type="Gene3D" id="2.20.130.20">
    <property type="match status" value="1"/>
</dbReference>
<dbReference type="Gene3D" id="1.50.10.20">
    <property type="match status" value="1"/>
</dbReference>
<dbReference type="Pfam" id="PF17790">
    <property type="entry name" value="MG1"/>
    <property type="match status" value="1"/>
</dbReference>
<dbReference type="SUPFAM" id="SSF50242">
    <property type="entry name" value="TIMP-like"/>
    <property type="match status" value="1"/>
</dbReference>
<feature type="domain" description="Anaphylatoxin-like" evidence="6">
    <location>
        <begin position="686"/>
        <end position="728"/>
    </location>
</feature>
<dbReference type="Gene3D" id="2.60.40.1940">
    <property type="match status" value="1"/>
</dbReference>
<dbReference type="InterPro" id="IPR040839">
    <property type="entry name" value="MG4"/>
</dbReference>
<dbReference type="PANTHER" id="PTHR11412">
    <property type="entry name" value="MACROGLOBULIN / COMPLEMENT"/>
    <property type="match status" value="1"/>
</dbReference>
<dbReference type="PROSITE" id="PS01178">
    <property type="entry name" value="ANAPHYLATOXIN_2"/>
    <property type="match status" value="1"/>
</dbReference>
<evidence type="ECO:0000256" key="4">
    <source>
        <dbReference type="SAM" id="MobiDB-lite"/>
    </source>
</evidence>
<dbReference type="InterPro" id="IPR019742">
    <property type="entry name" value="MacrogloblnA2_CS"/>
</dbReference>
<evidence type="ECO:0000256" key="5">
    <source>
        <dbReference type="SAM" id="SignalP"/>
    </source>
</evidence>
<dbReference type="Pfam" id="PF07677">
    <property type="entry name" value="A2M_recep"/>
    <property type="match status" value="1"/>
</dbReference>
<dbReference type="Pfam" id="PF01835">
    <property type="entry name" value="MG2"/>
    <property type="match status" value="1"/>
</dbReference>
<dbReference type="Pfam" id="PF01821">
    <property type="entry name" value="ANATO"/>
    <property type="match status" value="1"/>
</dbReference>
<dbReference type="Gene3D" id="6.20.50.160">
    <property type="match status" value="1"/>
</dbReference>
<dbReference type="EMBL" id="GHJT01001147">
    <property type="protein sequence ID" value="MOY35118.1"/>
    <property type="molecule type" value="Transcribed_RNA"/>
</dbReference>
<protein>
    <submittedName>
        <fullName evidence="7">Putative alpha-macroglobulin</fullName>
    </submittedName>
</protein>
<dbReference type="InterPro" id="IPR008930">
    <property type="entry name" value="Terpenoid_cyclase/PrenylTrfase"/>
</dbReference>
<keyword evidence="3" id="KW-1015">Disulfide bond</keyword>
<dbReference type="InterPro" id="IPR041555">
    <property type="entry name" value="MG3"/>
</dbReference>